<dbReference type="Pfam" id="PF11688">
    <property type="entry name" value="DUF3285"/>
    <property type="match status" value="1"/>
</dbReference>
<organism evidence="2 3">
    <name type="scientific">Pseudanabaena cinerea FACHB-1277</name>
    <dbReference type="NCBI Taxonomy" id="2949581"/>
    <lineage>
        <taxon>Bacteria</taxon>
        <taxon>Bacillati</taxon>
        <taxon>Cyanobacteriota</taxon>
        <taxon>Cyanophyceae</taxon>
        <taxon>Pseudanabaenales</taxon>
        <taxon>Pseudanabaenaceae</taxon>
        <taxon>Pseudanabaena</taxon>
        <taxon>Pseudanabaena cinerea</taxon>
    </lineage>
</organism>
<dbReference type="AlphaFoldDB" id="A0A926UQ77"/>
<keyword evidence="1" id="KW-0812">Transmembrane</keyword>
<feature type="transmembrane region" description="Helical" evidence="1">
    <location>
        <begin position="61"/>
        <end position="82"/>
    </location>
</feature>
<dbReference type="Proteomes" id="UP000631421">
    <property type="component" value="Unassembled WGS sequence"/>
</dbReference>
<name>A0A926UQ77_9CYAN</name>
<evidence type="ECO:0000313" key="2">
    <source>
        <dbReference type="EMBL" id="MBD2149259.1"/>
    </source>
</evidence>
<accession>A0A926UQ77</accession>
<evidence type="ECO:0000313" key="3">
    <source>
        <dbReference type="Proteomes" id="UP000631421"/>
    </source>
</evidence>
<reference evidence="2" key="2">
    <citation type="submission" date="2020-08" db="EMBL/GenBank/DDBJ databases">
        <authorList>
            <person name="Chen M."/>
            <person name="Teng W."/>
            <person name="Zhao L."/>
            <person name="Hu C."/>
            <person name="Zhou Y."/>
            <person name="Han B."/>
            <person name="Song L."/>
            <person name="Shu W."/>
        </authorList>
    </citation>
    <scope>NUCLEOTIDE SEQUENCE</scope>
    <source>
        <strain evidence="2">FACHB-1277</strain>
    </source>
</reference>
<keyword evidence="1" id="KW-1133">Transmembrane helix</keyword>
<evidence type="ECO:0000256" key="1">
    <source>
        <dbReference type="SAM" id="Phobius"/>
    </source>
</evidence>
<proteinExistence type="predicted"/>
<dbReference type="EMBL" id="JACJPY010000007">
    <property type="protein sequence ID" value="MBD2149259.1"/>
    <property type="molecule type" value="Genomic_DNA"/>
</dbReference>
<comment type="caution">
    <text evidence="2">The sequence shown here is derived from an EMBL/GenBank/DDBJ whole genome shotgun (WGS) entry which is preliminary data.</text>
</comment>
<reference evidence="2" key="1">
    <citation type="journal article" date="2015" name="ISME J.">
        <title>Draft Genome Sequence of Streptomyces incarnatus NRRL8089, which Produces the Nucleoside Antibiotic Sinefungin.</title>
        <authorList>
            <person name="Oshima K."/>
            <person name="Hattori M."/>
            <person name="Shimizu H."/>
            <person name="Fukuda K."/>
            <person name="Nemoto M."/>
            <person name="Inagaki K."/>
            <person name="Tamura T."/>
        </authorList>
    </citation>
    <scope>NUCLEOTIDE SEQUENCE</scope>
    <source>
        <strain evidence="2">FACHB-1277</strain>
    </source>
</reference>
<keyword evidence="3" id="KW-1185">Reference proteome</keyword>
<keyword evidence="1" id="KW-0472">Membrane</keyword>
<gene>
    <name evidence="2" type="ORF">H6F44_03835</name>
</gene>
<protein>
    <submittedName>
        <fullName evidence="2">DUF3285 domain-containing protein</fullName>
    </submittedName>
</protein>
<dbReference type="InterPro" id="IPR021702">
    <property type="entry name" value="DUF3285"/>
</dbReference>
<sequence length="83" mass="9193">MNEKDEKDGVKSVPFQVSATEGKVNYSQSSYQYPHATVKTEQGSFVKIAMRNMVKKGGKSLFHFFLTVFGVFGTLVGLAIAFH</sequence>